<evidence type="ECO:0000313" key="1">
    <source>
        <dbReference type="EMBL" id="MBW81563.1"/>
    </source>
</evidence>
<proteinExistence type="predicted"/>
<reference evidence="1" key="1">
    <citation type="submission" date="2018-02" db="EMBL/GenBank/DDBJ databases">
        <title>Rhizophora mucronata_Transcriptome.</title>
        <authorList>
            <person name="Meera S.P."/>
            <person name="Sreeshan A."/>
            <person name="Augustine A."/>
        </authorList>
    </citation>
    <scope>NUCLEOTIDE SEQUENCE</scope>
    <source>
        <tissue evidence="1">Leaf</tissue>
    </source>
</reference>
<organism evidence="1">
    <name type="scientific">Rhizophora mucronata</name>
    <name type="common">Asiatic mangrove</name>
    <dbReference type="NCBI Taxonomy" id="61149"/>
    <lineage>
        <taxon>Eukaryota</taxon>
        <taxon>Viridiplantae</taxon>
        <taxon>Streptophyta</taxon>
        <taxon>Embryophyta</taxon>
        <taxon>Tracheophyta</taxon>
        <taxon>Spermatophyta</taxon>
        <taxon>Magnoliopsida</taxon>
        <taxon>eudicotyledons</taxon>
        <taxon>Gunneridae</taxon>
        <taxon>Pentapetalae</taxon>
        <taxon>rosids</taxon>
        <taxon>fabids</taxon>
        <taxon>Malpighiales</taxon>
        <taxon>Rhizophoraceae</taxon>
        <taxon>Rhizophora</taxon>
    </lineage>
</organism>
<protein>
    <submittedName>
        <fullName evidence="1">Uncharacterized protein</fullName>
    </submittedName>
</protein>
<accession>A0A2P2IK25</accession>
<dbReference type="EMBL" id="GGEC01001080">
    <property type="protein sequence ID" value="MBW81563.1"/>
    <property type="molecule type" value="Transcribed_RNA"/>
</dbReference>
<dbReference type="AlphaFoldDB" id="A0A2P2IK25"/>
<name>A0A2P2IK25_RHIMU</name>
<sequence>MHHLFLNQHCICLPIQLALFVSLCIWSEYVWKWNSSLDASHAFDLVKKHSYIMLWEQFLPCAPPRWHTKRTSRADTLV</sequence>